<organism evidence="2 3">
    <name type="scientific">Gloeocapsopsis dulcis AAB1 = 1H9</name>
    <dbReference type="NCBI Taxonomy" id="1433147"/>
    <lineage>
        <taxon>Bacteria</taxon>
        <taxon>Bacillati</taxon>
        <taxon>Cyanobacteriota</taxon>
        <taxon>Cyanophyceae</taxon>
        <taxon>Oscillatoriophycideae</taxon>
        <taxon>Chroococcales</taxon>
        <taxon>Chroococcaceae</taxon>
        <taxon>Gloeocapsopsis</taxon>
        <taxon>Gloeocapsopsis dulcis</taxon>
    </lineage>
</organism>
<evidence type="ECO:0000313" key="2">
    <source>
        <dbReference type="EMBL" id="MUL38400.1"/>
    </source>
</evidence>
<name>A0A6N8FZ22_9CHRO</name>
<keyword evidence="1" id="KW-1133">Transmembrane helix</keyword>
<feature type="transmembrane region" description="Helical" evidence="1">
    <location>
        <begin position="75"/>
        <end position="98"/>
    </location>
</feature>
<dbReference type="AlphaFoldDB" id="A0A6N8FZ22"/>
<protein>
    <recommendedName>
        <fullName evidence="4">Low-complexity protein</fullName>
    </recommendedName>
</protein>
<dbReference type="OrthoDB" id="424003at2"/>
<dbReference type="Proteomes" id="UP000441797">
    <property type="component" value="Unassembled WGS sequence"/>
</dbReference>
<dbReference type="InterPro" id="IPR051082">
    <property type="entry name" value="Pentapeptide-BTB/POZ_domain"/>
</dbReference>
<evidence type="ECO:0008006" key="4">
    <source>
        <dbReference type="Google" id="ProtNLM"/>
    </source>
</evidence>
<keyword evidence="1" id="KW-0812">Transmembrane</keyword>
<comment type="caution">
    <text evidence="2">The sequence shown here is derived from an EMBL/GenBank/DDBJ whole genome shotgun (WGS) entry which is preliminary data.</text>
</comment>
<keyword evidence="3" id="KW-1185">Reference proteome</keyword>
<gene>
    <name evidence="2" type="ORF">BWI75_19215</name>
</gene>
<dbReference type="Gene3D" id="2.160.20.80">
    <property type="entry name" value="E3 ubiquitin-protein ligase SopA"/>
    <property type="match status" value="1"/>
</dbReference>
<proteinExistence type="predicted"/>
<dbReference type="EMBL" id="NAPY01000038">
    <property type="protein sequence ID" value="MUL38400.1"/>
    <property type="molecule type" value="Genomic_DNA"/>
</dbReference>
<dbReference type="PANTHER" id="PTHR14136">
    <property type="entry name" value="BTB_POZ DOMAIN-CONTAINING PROTEIN KCTD9"/>
    <property type="match status" value="1"/>
</dbReference>
<dbReference type="Pfam" id="PF00805">
    <property type="entry name" value="Pentapeptide"/>
    <property type="match status" value="1"/>
</dbReference>
<dbReference type="RefSeq" id="WP_105222038.1">
    <property type="nucleotide sequence ID" value="NZ_CAWNSU010000123.1"/>
</dbReference>
<dbReference type="PANTHER" id="PTHR14136:SF17">
    <property type="entry name" value="BTB_POZ DOMAIN-CONTAINING PROTEIN KCTD9"/>
    <property type="match status" value="1"/>
</dbReference>
<keyword evidence="1" id="KW-0472">Membrane</keyword>
<dbReference type="SUPFAM" id="SSF141571">
    <property type="entry name" value="Pentapeptide repeat-like"/>
    <property type="match status" value="1"/>
</dbReference>
<evidence type="ECO:0000256" key="1">
    <source>
        <dbReference type="SAM" id="Phobius"/>
    </source>
</evidence>
<accession>A0A6N8FZ22</accession>
<dbReference type="InterPro" id="IPR001646">
    <property type="entry name" value="5peptide_repeat"/>
</dbReference>
<evidence type="ECO:0000313" key="3">
    <source>
        <dbReference type="Proteomes" id="UP000441797"/>
    </source>
</evidence>
<sequence>MNNQTKIPAEKIPEIFEHAAREYAEKNQSYSVEEVIQAGVEARIPPEYIQRAIAQVQSQQNDKPPSRKLLSFNPAINTIGIIAAFILGSLLTATIAGIQPPQNRISSQVSFLEADLERANLKEVDLRGRDLSYTNFTKAKLEKADLSGSNLRNANLSRANLKNANLSGTDLRNANLSRANLKNANLVGANLDGANLSRAKLEGAIMPTGMRY</sequence>
<reference evidence="2 3" key="1">
    <citation type="journal article" date="2019" name="Front. Microbiol.">
        <title>Genomic Features for Desiccation Tolerance and Sugar Biosynthesis in the Extremophile Gloeocapsopsis sp. UTEX B3054.</title>
        <authorList>
            <person name="Urrejola C."/>
            <person name="Alcorta J."/>
            <person name="Salas L."/>
            <person name="Vasquez M."/>
            <person name="Polz M.F."/>
            <person name="Vicuna R."/>
            <person name="Diez B."/>
        </authorList>
    </citation>
    <scope>NUCLEOTIDE SEQUENCE [LARGE SCALE GENOMIC DNA]</scope>
    <source>
        <strain evidence="2 3">1H9</strain>
    </source>
</reference>